<dbReference type="OrthoDB" id="5875302at2"/>
<proteinExistence type="predicted"/>
<name>A0A345DE68_9BURK</name>
<accession>A0A345DE68</accession>
<evidence type="ECO:0000313" key="2">
    <source>
        <dbReference type="Proteomes" id="UP000252182"/>
    </source>
</evidence>
<evidence type="ECO:0008006" key="3">
    <source>
        <dbReference type="Google" id="ProtNLM"/>
    </source>
</evidence>
<sequence length="193" mass="21456">MLKSVEDLADIEVGVKVLEVVLGVSEQYIGRLVKDGVLPKSGRGAYPLTACIRAFVDNLRDKQKSASTNEDGSVKVNAAYELAVLRQKQGTLVDIRIQTELAQLVRTDEAERIFAEVIADAKTQFQALPVKMATKLEGLPANDIYIALHEYAHETLKRLSVPVQVIDQELLDQVLRLEQSTQAEIEELEQNDE</sequence>
<dbReference type="RefSeq" id="WP_114563709.1">
    <property type="nucleotide sequence ID" value="NZ_CP031124.1"/>
</dbReference>
<reference evidence="2" key="1">
    <citation type="submission" date="2018-07" db="EMBL/GenBank/DDBJ databases">
        <authorList>
            <person name="Kim H."/>
        </authorList>
    </citation>
    <scope>NUCLEOTIDE SEQUENCE [LARGE SCALE GENOMIC DNA]</scope>
    <source>
        <strain evidence="2">F02</strain>
    </source>
</reference>
<keyword evidence="2" id="KW-1185">Reference proteome</keyword>
<protein>
    <recommendedName>
        <fullName evidence="3">Terminase small subunit</fullName>
    </recommendedName>
</protein>
<evidence type="ECO:0000313" key="1">
    <source>
        <dbReference type="EMBL" id="AXF86656.1"/>
    </source>
</evidence>
<dbReference type="Proteomes" id="UP000252182">
    <property type="component" value="Chromosome"/>
</dbReference>
<dbReference type="KEGG" id="hyf:DTO96_102411"/>
<organism evidence="1 2">
    <name type="scientific">Ephemeroptericola cinctiostellae</name>
    <dbReference type="NCBI Taxonomy" id="2268024"/>
    <lineage>
        <taxon>Bacteria</taxon>
        <taxon>Pseudomonadati</taxon>
        <taxon>Pseudomonadota</taxon>
        <taxon>Betaproteobacteria</taxon>
        <taxon>Burkholderiales</taxon>
        <taxon>Burkholderiaceae</taxon>
        <taxon>Ephemeroptericola</taxon>
    </lineage>
</organism>
<gene>
    <name evidence="1" type="ORF">DTO96_102411</name>
</gene>
<dbReference type="EMBL" id="CP031124">
    <property type="protein sequence ID" value="AXF86656.1"/>
    <property type="molecule type" value="Genomic_DNA"/>
</dbReference>
<dbReference type="AlphaFoldDB" id="A0A345DE68"/>